<dbReference type="Proteomes" id="UP001165960">
    <property type="component" value="Unassembled WGS sequence"/>
</dbReference>
<evidence type="ECO:0000313" key="2">
    <source>
        <dbReference type="Proteomes" id="UP001165960"/>
    </source>
</evidence>
<keyword evidence="1" id="KW-0413">Isomerase</keyword>
<dbReference type="EMBL" id="QTSX02004758">
    <property type="protein sequence ID" value="KAJ9063663.1"/>
    <property type="molecule type" value="Genomic_DNA"/>
</dbReference>
<comment type="caution">
    <text evidence="1">The sequence shown here is derived from an EMBL/GenBank/DDBJ whole genome shotgun (WGS) entry which is preliminary data.</text>
</comment>
<sequence>MVLTSSLPAFKALQAHYDSVGKSLDLRKLFSQDEKRFHKFSREFSDAKNGSGLLLDFSKNLITERPLSFFSRGQRDEARDLRHTDLS</sequence>
<organism evidence="1 2">
    <name type="scientific">Entomophthora muscae</name>
    <dbReference type="NCBI Taxonomy" id="34485"/>
    <lineage>
        <taxon>Eukaryota</taxon>
        <taxon>Fungi</taxon>
        <taxon>Fungi incertae sedis</taxon>
        <taxon>Zoopagomycota</taxon>
        <taxon>Entomophthoromycotina</taxon>
        <taxon>Entomophthoromycetes</taxon>
        <taxon>Entomophthorales</taxon>
        <taxon>Entomophthoraceae</taxon>
        <taxon>Entomophthora</taxon>
    </lineage>
</organism>
<evidence type="ECO:0000313" key="1">
    <source>
        <dbReference type="EMBL" id="KAJ9063663.1"/>
    </source>
</evidence>
<keyword evidence="2" id="KW-1185">Reference proteome</keyword>
<name>A0ACC2SMT8_9FUNG</name>
<proteinExistence type="predicted"/>
<reference evidence="1" key="1">
    <citation type="submission" date="2022-04" db="EMBL/GenBank/DDBJ databases">
        <title>Genome of the entomopathogenic fungus Entomophthora muscae.</title>
        <authorList>
            <person name="Elya C."/>
            <person name="Lovett B.R."/>
            <person name="Lee E."/>
            <person name="Macias A.M."/>
            <person name="Hajek A.E."/>
            <person name="De Bivort B.L."/>
            <person name="Kasson M.T."/>
            <person name="De Fine Licht H.H."/>
            <person name="Stajich J.E."/>
        </authorList>
    </citation>
    <scope>NUCLEOTIDE SEQUENCE</scope>
    <source>
        <strain evidence="1">Berkeley</strain>
    </source>
</reference>
<accession>A0ACC2SMT8</accession>
<dbReference type="EC" id="5.3.1.9" evidence="1"/>
<gene>
    <name evidence="1" type="primary">PGI1_7</name>
    <name evidence="1" type="ORF">DSO57_1038526</name>
</gene>
<protein>
    <submittedName>
        <fullName evidence="1">Glucose-6-phosphate isomerase</fullName>
        <ecNumber evidence="1">5.3.1.9</ecNumber>
    </submittedName>
</protein>